<evidence type="ECO:0000256" key="7">
    <source>
        <dbReference type="RuleBase" id="RU363034"/>
    </source>
</evidence>
<dbReference type="PANTHER" id="PTHR24252:SF10">
    <property type="entry name" value="SERINE PROTEASE 56"/>
    <property type="match status" value="1"/>
</dbReference>
<dbReference type="CDD" id="cd00190">
    <property type="entry name" value="Tryp_SPc"/>
    <property type="match status" value="1"/>
</dbReference>
<dbReference type="InterPro" id="IPR009003">
    <property type="entry name" value="Peptidase_S1_PA"/>
</dbReference>
<protein>
    <submittedName>
        <fullName evidence="11">Serine protease 55</fullName>
    </submittedName>
</protein>
<dbReference type="FunFam" id="2.40.10.10:FF:000120">
    <property type="entry name" value="Putative serine protease"/>
    <property type="match status" value="1"/>
</dbReference>
<dbReference type="OMA" id="GVGEFPW"/>
<feature type="region of interest" description="Disordered" evidence="8">
    <location>
        <begin position="298"/>
        <end position="322"/>
    </location>
</feature>
<dbReference type="PROSITE" id="PS00134">
    <property type="entry name" value="TRYPSIN_HIS"/>
    <property type="match status" value="1"/>
</dbReference>
<evidence type="ECO:0000256" key="6">
    <source>
        <dbReference type="ARBA" id="ARBA00023157"/>
    </source>
</evidence>
<dbReference type="GO" id="GO:0004252">
    <property type="term" value="F:serine-type endopeptidase activity"/>
    <property type="evidence" value="ECO:0007669"/>
    <property type="project" value="InterPro"/>
</dbReference>
<evidence type="ECO:0000259" key="10">
    <source>
        <dbReference type="PROSITE" id="PS50240"/>
    </source>
</evidence>
<dbReference type="AlphaFoldDB" id="A0A2K6GDY8"/>
<feature type="domain" description="Peptidase S1" evidence="10">
    <location>
        <begin position="61"/>
        <end position="293"/>
    </location>
</feature>
<reference evidence="11" key="1">
    <citation type="submission" date="2025-08" db="UniProtKB">
        <authorList>
            <consortium name="Ensembl"/>
        </authorList>
    </citation>
    <scope>IDENTIFICATION</scope>
</reference>
<dbReference type="PRINTS" id="PR00722">
    <property type="entry name" value="CHYMOTRYPSIN"/>
</dbReference>
<dbReference type="GO" id="GO:0001669">
    <property type="term" value="C:acrosomal vesicle"/>
    <property type="evidence" value="ECO:0007669"/>
    <property type="project" value="Ensembl"/>
</dbReference>
<dbReference type="Gene3D" id="2.40.10.10">
    <property type="entry name" value="Trypsin-like serine proteases"/>
    <property type="match status" value="1"/>
</dbReference>
<evidence type="ECO:0000256" key="4">
    <source>
        <dbReference type="ARBA" id="ARBA00022825"/>
    </source>
</evidence>
<evidence type="ECO:0000256" key="1">
    <source>
        <dbReference type="ARBA" id="ARBA00022670"/>
    </source>
</evidence>
<dbReference type="InterPro" id="IPR001254">
    <property type="entry name" value="Trypsin_dom"/>
</dbReference>
<dbReference type="SMART" id="SM00020">
    <property type="entry name" value="Tryp_SPc"/>
    <property type="match status" value="1"/>
</dbReference>
<evidence type="ECO:0000256" key="9">
    <source>
        <dbReference type="SAM" id="SignalP"/>
    </source>
</evidence>
<dbReference type="SUPFAM" id="SSF50494">
    <property type="entry name" value="Trypsin-like serine proteases"/>
    <property type="match status" value="1"/>
</dbReference>
<feature type="signal peptide" evidence="9">
    <location>
        <begin position="1"/>
        <end position="16"/>
    </location>
</feature>
<dbReference type="InterPro" id="IPR043504">
    <property type="entry name" value="Peptidase_S1_PA_chymotrypsin"/>
</dbReference>
<dbReference type="InterPro" id="IPR033116">
    <property type="entry name" value="TRYPSIN_SER"/>
</dbReference>
<evidence type="ECO:0000256" key="3">
    <source>
        <dbReference type="ARBA" id="ARBA00022801"/>
    </source>
</evidence>
<dbReference type="PANTHER" id="PTHR24252">
    <property type="entry name" value="ACROSIN-RELATED"/>
    <property type="match status" value="1"/>
</dbReference>
<evidence type="ECO:0000256" key="8">
    <source>
        <dbReference type="SAM" id="MobiDB-lite"/>
    </source>
</evidence>
<keyword evidence="2 9" id="KW-0732">Signal</keyword>
<dbReference type="InterPro" id="IPR001314">
    <property type="entry name" value="Peptidase_S1A"/>
</dbReference>
<organism evidence="11 12">
    <name type="scientific">Propithecus coquereli</name>
    <name type="common">Coquerel's sifaka</name>
    <name type="synonym">Propithecus verreauxi coquereli</name>
    <dbReference type="NCBI Taxonomy" id="379532"/>
    <lineage>
        <taxon>Eukaryota</taxon>
        <taxon>Metazoa</taxon>
        <taxon>Chordata</taxon>
        <taxon>Craniata</taxon>
        <taxon>Vertebrata</taxon>
        <taxon>Euteleostomi</taxon>
        <taxon>Mammalia</taxon>
        <taxon>Eutheria</taxon>
        <taxon>Euarchontoglires</taxon>
        <taxon>Primates</taxon>
        <taxon>Strepsirrhini</taxon>
        <taxon>Lemuriformes</taxon>
        <taxon>Indriidae</taxon>
        <taxon>Propithecus</taxon>
    </lineage>
</organism>
<evidence type="ECO:0000256" key="2">
    <source>
        <dbReference type="ARBA" id="ARBA00022729"/>
    </source>
</evidence>
<keyword evidence="6" id="KW-1015">Disulfide bond</keyword>
<dbReference type="InterPro" id="IPR018114">
    <property type="entry name" value="TRYPSIN_HIS"/>
</dbReference>
<name>A0A2K6GDY8_PROCO</name>
<dbReference type="Proteomes" id="UP000233160">
    <property type="component" value="Unassembled WGS sequence"/>
</dbReference>
<evidence type="ECO:0000313" key="12">
    <source>
        <dbReference type="Proteomes" id="UP000233160"/>
    </source>
</evidence>
<dbReference type="GO" id="GO:0007339">
    <property type="term" value="P:binding of sperm to zona pellucida"/>
    <property type="evidence" value="ECO:0007669"/>
    <property type="project" value="Ensembl"/>
</dbReference>
<accession>A0A2K6GDY8</accession>
<dbReference type="PROSITE" id="PS50240">
    <property type="entry name" value="TRYPSIN_DOM"/>
    <property type="match status" value="1"/>
</dbReference>
<keyword evidence="1 7" id="KW-0645">Protease</keyword>
<dbReference type="Pfam" id="PF00089">
    <property type="entry name" value="Trypsin"/>
    <property type="match status" value="1"/>
</dbReference>
<reference evidence="11" key="2">
    <citation type="submission" date="2025-09" db="UniProtKB">
        <authorList>
            <consortium name="Ensembl"/>
        </authorList>
    </citation>
    <scope>IDENTIFICATION</scope>
</reference>
<dbReference type="Ensembl" id="ENSPCOT00000035122.1">
    <property type="protein sequence ID" value="ENSPCOP00000024440.1"/>
    <property type="gene ID" value="ENSPCOG00000024420.1"/>
</dbReference>
<dbReference type="GO" id="GO:0005886">
    <property type="term" value="C:plasma membrane"/>
    <property type="evidence" value="ECO:0007669"/>
    <property type="project" value="Ensembl"/>
</dbReference>
<keyword evidence="4 7" id="KW-0720">Serine protease</keyword>
<dbReference type="STRING" id="379532.ENSPCOP00000024440"/>
<gene>
    <name evidence="11" type="primary">PRSS55</name>
</gene>
<dbReference type="GO" id="GO:0030317">
    <property type="term" value="P:flagellated sperm motility"/>
    <property type="evidence" value="ECO:0007669"/>
    <property type="project" value="Ensembl"/>
</dbReference>
<evidence type="ECO:0000256" key="5">
    <source>
        <dbReference type="ARBA" id="ARBA00023145"/>
    </source>
</evidence>
<keyword evidence="5" id="KW-0865">Zymogen</keyword>
<feature type="chain" id="PRO_5014401920" evidence="9">
    <location>
        <begin position="17"/>
        <end position="345"/>
    </location>
</feature>
<proteinExistence type="predicted"/>
<evidence type="ECO:0000313" key="11">
    <source>
        <dbReference type="Ensembl" id="ENSPCOP00000024440.1"/>
    </source>
</evidence>
<dbReference type="PROSITE" id="PS00135">
    <property type="entry name" value="TRYPSIN_SER"/>
    <property type="match status" value="1"/>
</dbReference>
<sequence length="345" mass="38160">MLLLSVLLLLSQAVRALLGMWTPLPVSRAALPDHRPLHHPHSASGCGERPTYEGRTRHSRIIGGLEAEVGEFPWQVSIQAENEHFCGGAILDKWWILTAAHCLNSADISPTDLSVVVGTNDLTRSRVEVKRVTTMVLHKDFKKVNLDNDIALLLLATPITFSDLKVPICLPAEPSPSTWHECWVAGWGQTDAADKNSMKTDLMKVPMTITDWEKCSKDFPKLTKNMLCAGYKNESYDACQGDSGGPLVCTPEPGGKWYQVGIISWGRGCGQKGTSGIYTAVATYTLWINEVAQIEGRPLEPQDMRSPKQKATSPRASGPPEPGSPRFWLWLCLPSYMLFRAVFYQ</sequence>
<keyword evidence="3 7" id="KW-0378">Hydrolase</keyword>
<keyword evidence="12" id="KW-1185">Reference proteome</keyword>
<dbReference type="GO" id="GO:0006508">
    <property type="term" value="P:proteolysis"/>
    <property type="evidence" value="ECO:0007669"/>
    <property type="project" value="UniProtKB-KW"/>
</dbReference>
<dbReference type="GeneTree" id="ENSGT00940000156020"/>